<accession>A0A5C8ZTK4</accession>
<dbReference type="EMBL" id="VRYZ01000004">
    <property type="protein sequence ID" value="TXS91786.1"/>
    <property type="molecule type" value="Genomic_DNA"/>
</dbReference>
<evidence type="ECO:0000313" key="3">
    <source>
        <dbReference type="Proteomes" id="UP000321933"/>
    </source>
</evidence>
<sequence length="155" mass="17192">MTTVLETADYIAIQNLVHLYPKRLDSGDLVGLGHLFANATVYFEGGMSPVISDPAEMTKRFGDFLRLYDGIPRTRHAIVNLILEEVTPAKVEASSTVIVFQQTDALPLQPIITGDYRDILEKVSGQWRFAERHITNDLFGNLGAHGRYTIGQGDS</sequence>
<dbReference type="OrthoDB" id="7605094at2"/>
<dbReference type="SUPFAM" id="SSF54427">
    <property type="entry name" value="NTF2-like"/>
    <property type="match status" value="1"/>
</dbReference>
<gene>
    <name evidence="2" type="ORF">FVW59_11590</name>
</gene>
<comment type="caution">
    <text evidence="2">The sequence shown here is derived from an EMBL/GenBank/DDBJ whole genome shotgun (WGS) entry which is preliminary data.</text>
</comment>
<dbReference type="AlphaFoldDB" id="A0A5C8ZTK4"/>
<keyword evidence="3" id="KW-1185">Reference proteome</keyword>
<dbReference type="InterPro" id="IPR032710">
    <property type="entry name" value="NTF2-like_dom_sf"/>
</dbReference>
<dbReference type="CDD" id="cd00531">
    <property type="entry name" value="NTF2_like"/>
    <property type="match status" value="1"/>
</dbReference>
<reference evidence="2 3" key="1">
    <citation type="submission" date="2019-08" db="EMBL/GenBank/DDBJ databases">
        <title>Parahaliea maris sp. nov., isolated from the surface seawater.</title>
        <authorList>
            <person name="Liu Y."/>
        </authorList>
    </citation>
    <scope>NUCLEOTIDE SEQUENCE [LARGE SCALE GENOMIC DNA]</scope>
    <source>
        <strain evidence="2 3">S2-26</strain>
    </source>
</reference>
<dbReference type="Gene3D" id="3.10.450.50">
    <property type="match status" value="1"/>
</dbReference>
<feature type="domain" description="SnoaL-like" evidence="1">
    <location>
        <begin position="7"/>
        <end position="133"/>
    </location>
</feature>
<evidence type="ECO:0000313" key="2">
    <source>
        <dbReference type="EMBL" id="TXS91786.1"/>
    </source>
</evidence>
<dbReference type="Proteomes" id="UP000321933">
    <property type="component" value="Unassembled WGS sequence"/>
</dbReference>
<name>A0A5C8ZTK4_9GAMM</name>
<dbReference type="InterPro" id="IPR037401">
    <property type="entry name" value="SnoaL-like"/>
</dbReference>
<protein>
    <submittedName>
        <fullName evidence="2">Nuclear transport factor 2 family protein</fullName>
    </submittedName>
</protein>
<proteinExistence type="predicted"/>
<dbReference type="Pfam" id="PF13577">
    <property type="entry name" value="SnoaL_4"/>
    <property type="match status" value="1"/>
</dbReference>
<evidence type="ECO:0000259" key="1">
    <source>
        <dbReference type="Pfam" id="PF13577"/>
    </source>
</evidence>
<organism evidence="2 3">
    <name type="scientific">Parahaliea aestuarii</name>
    <dbReference type="NCBI Taxonomy" id="1852021"/>
    <lineage>
        <taxon>Bacteria</taxon>
        <taxon>Pseudomonadati</taxon>
        <taxon>Pseudomonadota</taxon>
        <taxon>Gammaproteobacteria</taxon>
        <taxon>Cellvibrionales</taxon>
        <taxon>Halieaceae</taxon>
        <taxon>Parahaliea</taxon>
    </lineage>
</organism>